<dbReference type="Gene3D" id="3.90.780.10">
    <property type="entry name" value="5'-Nucleotidase, C-terminal domain"/>
    <property type="match status" value="1"/>
</dbReference>
<dbReference type="OrthoDB" id="60590at2759"/>
<organism evidence="3 4">
    <name type="scientific">Achlya hypogyna</name>
    <name type="common">Oomycete</name>
    <name type="synonym">Protoachlya hypogyna</name>
    <dbReference type="NCBI Taxonomy" id="1202772"/>
    <lineage>
        <taxon>Eukaryota</taxon>
        <taxon>Sar</taxon>
        <taxon>Stramenopiles</taxon>
        <taxon>Oomycota</taxon>
        <taxon>Saprolegniomycetes</taxon>
        <taxon>Saprolegniales</taxon>
        <taxon>Achlyaceae</taxon>
        <taxon>Achlya</taxon>
    </lineage>
</organism>
<dbReference type="Pfam" id="PF02872">
    <property type="entry name" value="5_nucleotid_C"/>
    <property type="match status" value="1"/>
</dbReference>
<evidence type="ECO:0000259" key="2">
    <source>
        <dbReference type="Pfam" id="PF02872"/>
    </source>
</evidence>
<dbReference type="GO" id="GO:0016787">
    <property type="term" value="F:hydrolase activity"/>
    <property type="evidence" value="ECO:0007669"/>
    <property type="project" value="InterPro"/>
</dbReference>
<evidence type="ECO:0000256" key="1">
    <source>
        <dbReference type="ARBA" id="ARBA00006654"/>
    </source>
</evidence>
<dbReference type="InterPro" id="IPR036907">
    <property type="entry name" value="5'-Nucleotdase_C_sf"/>
</dbReference>
<dbReference type="InterPro" id="IPR008334">
    <property type="entry name" value="5'-Nucleotdase_C"/>
</dbReference>
<sequence>MRGEESSFGNLVADALRSELGAQVGVVNGGFVRGDNVHAAKTTVTVGLLMKEMPFPRPAVLLRIKVRDLKEALEQHLRVYPALSGAFPHVSGLRVVYARSGADGPKISVLQDDAGRDLELDADVTVATTKFVCGGGDGCVAWKKATLLSEHDPIATEVVRFVEKKRILSYPAKEGRLIIVD</sequence>
<reference evidence="3 4" key="1">
    <citation type="journal article" date="2014" name="Genome Biol. Evol.">
        <title>The secreted proteins of Achlya hypogyna and Thraustotheca clavata identify the ancestral oomycete secretome and reveal gene acquisitions by horizontal gene transfer.</title>
        <authorList>
            <person name="Misner I."/>
            <person name="Blouin N."/>
            <person name="Leonard G."/>
            <person name="Richards T.A."/>
            <person name="Lane C.E."/>
        </authorList>
    </citation>
    <scope>NUCLEOTIDE SEQUENCE [LARGE SCALE GENOMIC DNA]</scope>
    <source>
        <strain evidence="3 4">ATCC 48635</strain>
    </source>
</reference>
<dbReference type="Proteomes" id="UP000243579">
    <property type="component" value="Unassembled WGS sequence"/>
</dbReference>
<dbReference type="InterPro" id="IPR006179">
    <property type="entry name" value="5_nucleotidase/apyrase"/>
</dbReference>
<dbReference type="STRING" id="1202772.A0A1V9YVX7"/>
<accession>A0A1V9YVX7</accession>
<dbReference type="GO" id="GO:0009166">
    <property type="term" value="P:nucleotide catabolic process"/>
    <property type="evidence" value="ECO:0007669"/>
    <property type="project" value="InterPro"/>
</dbReference>
<proteinExistence type="inferred from homology"/>
<dbReference type="EMBL" id="JNBR01000715">
    <property type="protein sequence ID" value="OQR89862.1"/>
    <property type="molecule type" value="Genomic_DNA"/>
</dbReference>
<feature type="domain" description="5'-Nucleotidase C-terminal" evidence="2">
    <location>
        <begin position="3"/>
        <end position="139"/>
    </location>
</feature>
<protein>
    <submittedName>
        <fullName evidence="3">Calcineurin-like phosphoesterase</fullName>
    </submittedName>
</protein>
<gene>
    <name evidence="3" type="ORF">ACHHYP_05991</name>
</gene>
<name>A0A1V9YVX7_ACHHY</name>
<dbReference type="PANTHER" id="PTHR11575:SF48">
    <property type="entry name" value="5'-NUCLEOTIDASE"/>
    <property type="match status" value="1"/>
</dbReference>
<dbReference type="PANTHER" id="PTHR11575">
    <property type="entry name" value="5'-NUCLEOTIDASE-RELATED"/>
    <property type="match status" value="1"/>
</dbReference>
<comment type="caution">
    <text evidence="3">The sequence shown here is derived from an EMBL/GenBank/DDBJ whole genome shotgun (WGS) entry which is preliminary data.</text>
</comment>
<dbReference type="AlphaFoldDB" id="A0A1V9YVX7"/>
<evidence type="ECO:0000313" key="3">
    <source>
        <dbReference type="EMBL" id="OQR89862.1"/>
    </source>
</evidence>
<evidence type="ECO:0000313" key="4">
    <source>
        <dbReference type="Proteomes" id="UP000243579"/>
    </source>
</evidence>
<keyword evidence="4" id="KW-1185">Reference proteome</keyword>
<comment type="similarity">
    <text evidence="1">Belongs to the 5'-nucleotidase family.</text>
</comment>
<dbReference type="SUPFAM" id="SSF55816">
    <property type="entry name" value="5'-nucleotidase (syn. UDP-sugar hydrolase), C-terminal domain"/>
    <property type="match status" value="1"/>
</dbReference>